<keyword evidence="4" id="KW-1185">Reference proteome</keyword>
<keyword evidence="1" id="KW-0472">Membrane</keyword>
<dbReference type="AlphaFoldDB" id="A0A255ZDU1"/>
<dbReference type="InterPro" id="IPR024442">
    <property type="entry name" value="Transposase_Zn_ribbon"/>
</dbReference>
<dbReference type="OrthoDB" id="9783459at2"/>
<reference evidence="3 4" key="1">
    <citation type="submission" date="2017-07" db="EMBL/GenBank/DDBJ databases">
        <title>Flavobacterium cyanobacteriorum sp. nov., isolated from cyanobacterial aggregates in a eutrophic lake.</title>
        <authorList>
            <person name="Cai H."/>
        </authorList>
    </citation>
    <scope>NUCLEOTIDE SEQUENCE [LARGE SCALE GENOMIC DNA]</scope>
    <source>
        <strain evidence="3 4">TH167</strain>
    </source>
</reference>
<sequence length="103" mass="11701">MHLFTGQNILDFSKAFPDDDACLAYLADLKWRDGFVCKKCGHTSGCKKAGHKYHCYKCNHVETAKAGTLFHRVRFGIRKAFLIIFEMTTSTLILAMPFFCCPT</sequence>
<evidence type="ECO:0000256" key="1">
    <source>
        <dbReference type="SAM" id="Phobius"/>
    </source>
</evidence>
<dbReference type="Pfam" id="PF12760">
    <property type="entry name" value="Zn_ribbon_IS1595"/>
    <property type="match status" value="1"/>
</dbReference>
<keyword evidence="1" id="KW-0812">Transmembrane</keyword>
<accession>A0A255ZDU1</accession>
<feature type="domain" description="Transposase zinc-ribbon" evidence="2">
    <location>
        <begin position="17"/>
        <end position="60"/>
    </location>
</feature>
<feature type="transmembrane region" description="Helical" evidence="1">
    <location>
        <begin position="80"/>
        <end position="99"/>
    </location>
</feature>
<comment type="caution">
    <text evidence="3">The sequence shown here is derived from an EMBL/GenBank/DDBJ whole genome shotgun (WGS) entry which is preliminary data.</text>
</comment>
<proteinExistence type="predicted"/>
<gene>
    <name evidence="3" type="ORF">CHX27_13785</name>
</gene>
<protein>
    <recommendedName>
        <fullName evidence="2">Transposase zinc-ribbon domain-containing protein</fullName>
    </recommendedName>
</protein>
<evidence type="ECO:0000313" key="4">
    <source>
        <dbReference type="Proteomes" id="UP000216035"/>
    </source>
</evidence>
<organism evidence="3 4">
    <name type="scientific">Flavobacterium aurantiibacter</name>
    <dbReference type="NCBI Taxonomy" id="2023067"/>
    <lineage>
        <taxon>Bacteria</taxon>
        <taxon>Pseudomonadati</taxon>
        <taxon>Bacteroidota</taxon>
        <taxon>Flavobacteriia</taxon>
        <taxon>Flavobacteriales</taxon>
        <taxon>Flavobacteriaceae</taxon>
        <taxon>Flavobacterium</taxon>
    </lineage>
</organism>
<evidence type="ECO:0000313" key="3">
    <source>
        <dbReference type="EMBL" id="OYQ39658.1"/>
    </source>
</evidence>
<dbReference type="EMBL" id="NOXX01000223">
    <property type="protein sequence ID" value="OYQ39658.1"/>
    <property type="molecule type" value="Genomic_DNA"/>
</dbReference>
<keyword evidence="1" id="KW-1133">Transmembrane helix</keyword>
<dbReference type="Proteomes" id="UP000216035">
    <property type="component" value="Unassembled WGS sequence"/>
</dbReference>
<evidence type="ECO:0000259" key="2">
    <source>
        <dbReference type="Pfam" id="PF12760"/>
    </source>
</evidence>
<name>A0A255ZDU1_9FLAO</name>